<sequence>MTTADTPAGGCLLCGTQLLTPIAPDLRLACVSSDAFPLAQQAAFAVCPVCGMIQKVRDDAWNTAVAAIYANYKVYPLETVQTHLMFSNTGAAKPRSLILAEQLAQAVSLPQRGRLLDIGCGNGDFLHSFKQVRPEWEVCGFERSEASRAALEAHLPGVRFYSGSLDAIADRFDCLTLNYVIEHLFEPVAMLRQMQGLLSPGGGIFVQTTSFQRNPFDLVIMDHCAHFTPETVAQAGVRAGLRLTASSNGWLEKEIGWYAQPAETPLAAGPDPLAARAAQDCERMVRWLKKFPETVRQAAAGRPLGIFGTAIAGTWLAGVMPGEVAFFVDEDPQRQGQRHLGLPILAPQDTPTAAAVVLAFPAGIAAAIAARLEKNGFDFAKILPPAFEEPPLGGKKRWNARIKNTNEPRHENKH</sequence>
<keyword evidence="2" id="KW-0489">Methyltransferase</keyword>
<evidence type="ECO:0000256" key="1">
    <source>
        <dbReference type="SAM" id="MobiDB-lite"/>
    </source>
</evidence>
<evidence type="ECO:0000313" key="3">
    <source>
        <dbReference type="Proteomes" id="UP000006250"/>
    </source>
</evidence>
<dbReference type="Gene3D" id="3.40.50.150">
    <property type="entry name" value="Vaccinia Virus protein VP39"/>
    <property type="match status" value="1"/>
</dbReference>
<feature type="compositionally biased region" description="Basic and acidic residues" evidence="1">
    <location>
        <begin position="404"/>
        <end position="414"/>
    </location>
</feature>
<evidence type="ECO:0000313" key="2">
    <source>
        <dbReference type="EMBL" id="EFL50871.1"/>
    </source>
</evidence>
<dbReference type="SUPFAM" id="SSF53335">
    <property type="entry name" value="S-adenosyl-L-methionine-dependent methyltransferases"/>
    <property type="match status" value="1"/>
</dbReference>
<dbReference type="Proteomes" id="UP000006250">
    <property type="component" value="Unassembled WGS sequence"/>
</dbReference>
<dbReference type="AlphaFoldDB" id="E1JXU8"/>
<accession>E1JXU8</accession>
<reference evidence="2 3" key="1">
    <citation type="submission" date="2010-08" db="EMBL/GenBank/DDBJ databases">
        <title>The draft genome of Desulfovibrio fructosovorans JJ.</title>
        <authorList>
            <consortium name="US DOE Joint Genome Institute (JGI-PGF)"/>
            <person name="Lucas S."/>
            <person name="Copeland A."/>
            <person name="Lapidus A."/>
            <person name="Cheng J.-F."/>
            <person name="Bruce D."/>
            <person name="Goodwin L."/>
            <person name="Pitluck S."/>
            <person name="Land M.L."/>
            <person name="Hauser L."/>
            <person name="Chang Y.-J."/>
            <person name="Jeffries C."/>
            <person name="Wall J.D."/>
            <person name="Stahl D.A."/>
            <person name="Arkin A.P."/>
            <person name="Dehal P."/>
            <person name="Stolyar S.M."/>
            <person name="Hazen T.C."/>
            <person name="Woyke T.J."/>
        </authorList>
    </citation>
    <scope>NUCLEOTIDE SEQUENCE [LARGE SCALE GENOMIC DNA]</scope>
    <source>
        <strain evidence="2 3">JJ</strain>
    </source>
</reference>
<dbReference type="STRING" id="596151.DesfrDRAFT_2447"/>
<comment type="caution">
    <text evidence="2">The sequence shown here is derived from an EMBL/GenBank/DDBJ whole genome shotgun (WGS) entry which is preliminary data.</text>
</comment>
<dbReference type="PANTHER" id="PTHR43861">
    <property type="entry name" value="TRANS-ACONITATE 2-METHYLTRANSFERASE-RELATED"/>
    <property type="match status" value="1"/>
</dbReference>
<dbReference type="CDD" id="cd02440">
    <property type="entry name" value="AdoMet_MTases"/>
    <property type="match status" value="1"/>
</dbReference>
<protein>
    <submittedName>
        <fullName evidence="2">Methyltransferase type 12</fullName>
    </submittedName>
</protein>
<dbReference type="Pfam" id="PF13489">
    <property type="entry name" value="Methyltransf_23"/>
    <property type="match status" value="1"/>
</dbReference>
<name>E1JXU8_SOLFR</name>
<organism evidence="2 3">
    <name type="scientific">Solidesulfovibrio fructosivorans JJ]</name>
    <dbReference type="NCBI Taxonomy" id="596151"/>
    <lineage>
        <taxon>Bacteria</taxon>
        <taxon>Pseudomonadati</taxon>
        <taxon>Thermodesulfobacteriota</taxon>
        <taxon>Desulfovibrionia</taxon>
        <taxon>Desulfovibrionales</taxon>
        <taxon>Desulfovibrionaceae</taxon>
        <taxon>Solidesulfovibrio</taxon>
    </lineage>
</organism>
<dbReference type="GO" id="GO:0032259">
    <property type="term" value="P:methylation"/>
    <property type="evidence" value="ECO:0007669"/>
    <property type="project" value="UniProtKB-KW"/>
</dbReference>
<dbReference type="InterPro" id="IPR029063">
    <property type="entry name" value="SAM-dependent_MTases_sf"/>
</dbReference>
<proteinExistence type="predicted"/>
<keyword evidence="2" id="KW-0808">Transferase</keyword>
<dbReference type="eggNOG" id="COG0500">
    <property type="taxonomic scope" value="Bacteria"/>
</dbReference>
<feature type="region of interest" description="Disordered" evidence="1">
    <location>
        <begin position="393"/>
        <end position="414"/>
    </location>
</feature>
<keyword evidence="3" id="KW-1185">Reference proteome</keyword>
<gene>
    <name evidence="2" type="ORF">DesfrDRAFT_2447</name>
</gene>
<dbReference type="GO" id="GO:0008168">
    <property type="term" value="F:methyltransferase activity"/>
    <property type="evidence" value="ECO:0007669"/>
    <property type="project" value="UniProtKB-KW"/>
</dbReference>
<dbReference type="EMBL" id="AECZ01000015">
    <property type="protein sequence ID" value="EFL50871.1"/>
    <property type="molecule type" value="Genomic_DNA"/>
</dbReference>